<feature type="transmembrane region" description="Helical" evidence="5">
    <location>
        <begin position="38"/>
        <end position="58"/>
    </location>
</feature>
<evidence type="ECO:0000256" key="5">
    <source>
        <dbReference type="SAM" id="Phobius"/>
    </source>
</evidence>
<organism evidence="6 7">
    <name type="scientific">Paramecium sonneborni</name>
    <dbReference type="NCBI Taxonomy" id="65129"/>
    <lineage>
        <taxon>Eukaryota</taxon>
        <taxon>Sar</taxon>
        <taxon>Alveolata</taxon>
        <taxon>Ciliophora</taxon>
        <taxon>Intramacronucleata</taxon>
        <taxon>Oligohymenophorea</taxon>
        <taxon>Peniculida</taxon>
        <taxon>Parameciidae</taxon>
        <taxon>Paramecium</taxon>
    </lineage>
</organism>
<dbReference type="GO" id="GO:0022857">
    <property type="term" value="F:transmembrane transporter activity"/>
    <property type="evidence" value="ECO:0007669"/>
    <property type="project" value="InterPro"/>
</dbReference>
<keyword evidence="4 5" id="KW-0472">Membrane</keyword>
<dbReference type="Proteomes" id="UP000692954">
    <property type="component" value="Unassembled WGS sequence"/>
</dbReference>
<feature type="transmembrane region" description="Helical" evidence="5">
    <location>
        <begin position="173"/>
        <end position="193"/>
    </location>
</feature>
<evidence type="ECO:0008006" key="8">
    <source>
        <dbReference type="Google" id="ProtNLM"/>
    </source>
</evidence>
<evidence type="ECO:0000256" key="3">
    <source>
        <dbReference type="ARBA" id="ARBA00022989"/>
    </source>
</evidence>
<feature type="transmembrane region" description="Helical" evidence="5">
    <location>
        <begin position="205"/>
        <end position="222"/>
    </location>
</feature>
<evidence type="ECO:0000256" key="1">
    <source>
        <dbReference type="ARBA" id="ARBA00004141"/>
    </source>
</evidence>
<dbReference type="GO" id="GO:0016020">
    <property type="term" value="C:membrane"/>
    <property type="evidence" value="ECO:0007669"/>
    <property type="project" value="UniProtKB-SubCell"/>
</dbReference>
<dbReference type="EMBL" id="CAJJDN010000082">
    <property type="protein sequence ID" value="CAD8104271.1"/>
    <property type="molecule type" value="Genomic_DNA"/>
</dbReference>
<dbReference type="Pfam" id="PF07690">
    <property type="entry name" value="MFS_1"/>
    <property type="match status" value="1"/>
</dbReference>
<feature type="transmembrane region" description="Helical" evidence="5">
    <location>
        <begin position="266"/>
        <end position="285"/>
    </location>
</feature>
<keyword evidence="3 5" id="KW-1133">Transmembrane helix</keyword>
<comment type="subcellular location">
    <subcellularLocation>
        <location evidence="1">Membrane</location>
        <topology evidence="1">Multi-pass membrane protein</topology>
    </subcellularLocation>
</comment>
<dbReference type="OrthoDB" id="290260at2759"/>
<evidence type="ECO:0000256" key="2">
    <source>
        <dbReference type="ARBA" id="ARBA00022692"/>
    </source>
</evidence>
<reference evidence="6" key="1">
    <citation type="submission" date="2021-01" db="EMBL/GenBank/DDBJ databases">
        <authorList>
            <consortium name="Genoscope - CEA"/>
            <person name="William W."/>
        </authorList>
    </citation>
    <scope>NUCLEOTIDE SEQUENCE</scope>
</reference>
<keyword evidence="7" id="KW-1185">Reference proteome</keyword>
<gene>
    <name evidence="6" type="ORF">PSON_ATCC_30995.1.T0820019</name>
</gene>
<evidence type="ECO:0000313" key="6">
    <source>
        <dbReference type="EMBL" id="CAD8104271.1"/>
    </source>
</evidence>
<evidence type="ECO:0000256" key="4">
    <source>
        <dbReference type="ARBA" id="ARBA00023136"/>
    </source>
</evidence>
<feature type="transmembrane region" description="Helical" evidence="5">
    <location>
        <begin position="228"/>
        <end position="254"/>
    </location>
</feature>
<proteinExistence type="predicted"/>
<keyword evidence="2 5" id="KW-0812">Transmembrane</keyword>
<feature type="transmembrane region" description="Helical" evidence="5">
    <location>
        <begin position="297"/>
        <end position="314"/>
    </location>
</feature>
<dbReference type="InterPro" id="IPR011701">
    <property type="entry name" value="MFS"/>
</dbReference>
<evidence type="ECO:0000313" key="7">
    <source>
        <dbReference type="Proteomes" id="UP000692954"/>
    </source>
</evidence>
<comment type="caution">
    <text evidence="6">The sequence shown here is derived from an EMBL/GenBank/DDBJ whole genome shotgun (WGS) entry which is preliminary data.</text>
</comment>
<name>A0A8S1PMQ4_9CILI</name>
<dbReference type="AlphaFoldDB" id="A0A8S1PMQ4"/>
<sequence length="379" mass="43276">MITIALFLLGFGGNPAITVHYSLINEHSQGHFREFQNVGLQVFFAIGEFTIITLAYYITDWRQLAIIAAIPTILLNFANLLVFESPQFLYSKNKTQCVQTLNKIARINQCKPIQNDELITNPKSKEKNQRIYTAWDLVKYKSIRYVFIACVMMFFGIQLIYYGISFVSDQLGINFFTSNYIIALFELSAYLITDFLVTKLKRKRNIILGLVLVGLLSQYFLLKFDNPLFVVLQGILAGLMRFIICVIWALGFVYVSELFPSVVRSLALLLISAGGSIGSIVQTFLNNLCQQLKVHPMVVFGLIGMLCGFLLIPLKETLNQGLIENIEEEEQLMAKQNIDNRYKNDNKECQEVDKIEKQNEEREFLIIRGQNINTVTKNG</sequence>
<feature type="transmembrane region" description="Helical" evidence="5">
    <location>
        <begin position="64"/>
        <end position="83"/>
    </location>
</feature>
<protein>
    <recommendedName>
        <fullName evidence="8">Major facilitator superfamily (MFS) profile domain-containing protein</fullName>
    </recommendedName>
</protein>
<feature type="transmembrane region" description="Helical" evidence="5">
    <location>
        <begin position="145"/>
        <end position="167"/>
    </location>
</feature>
<dbReference type="PANTHER" id="PTHR24064">
    <property type="entry name" value="SOLUTE CARRIER FAMILY 22 MEMBER"/>
    <property type="match status" value="1"/>
</dbReference>
<accession>A0A8S1PMQ4</accession>